<keyword evidence="1" id="KW-0677">Repeat</keyword>
<organism evidence="4 5">
    <name type="scientific">Austrofundulus limnaeus</name>
    <name type="common">Annual killifish</name>
    <dbReference type="NCBI Taxonomy" id="52670"/>
    <lineage>
        <taxon>Eukaryota</taxon>
        <taxon>Metazoa</taxon>
        <taxon>Chordata</taxon>
        <taxon>Craniata</taxon>
        <taxon>Vertebrata</taxon>
        <taxon>Euteleostomi</taxon>
        <taxon>Actinopterygii</taxon>
        <taxon>Neopterygii</taxon>
        <taxon>Teleostei</taxon>
        <taxon>Neoteleostei</taxon>
        <taxon>Acanthomorphata</taxon>
        <taxon>Ovalentaria</taxon>
        <taxon>Atherinomorphae</taxon>
        <taxon>Cyprinodontiformes</taxon>
        <taxon>Rivulidae</taxon>
        <taxon>Austrofundulus</taxon>
    </lineage>
</organism>
<dbReference type="GO" id="GO:0003723">
    <property type="term" value="F:RNA binding"/>
    <property type="evidence" value="ECO:0007669"/>
    <property type="project" value="InterPro"/>
</dbReference>
<evidence type="ECO:0000313" key="5">
    <source>
        <dbReference type="RefSeq" id="XP_013859950.1"/>
    </source>
</evidence>
<dbReference type="SUPFAM" id="SSF48371">
    <property type="entry name" value="ARM repeat"/>
    <property type="match status" value="2"/>
</dbReference>
<dbReference type="AlphaFoldDB" id="A0A2I4AWU8"/>
<dbReference type="PANTHER" id="PTHR13102">
    <property type="entry name" value="NUCLEOLAR PROTEIN 9"/>
    <property type="match status" value="1"/>
</dbReference>
<dbReference type="Gene3D" id="1.25.10.10">
    <property type="entry name" value="Leucine-rich Repeat Variant"/>
    <property type="match status" value="2"/>
</dbReference>
<dbReference type="InterPro" id="IPR001313">
    <property type="entry name" value="Pumilio_RNA-bd_rpt"/>
</dbReference>
<dbReference type="PANTHER" id="PTHR13102:SF0">
    <property type="entry name" value="NUCLEOLAR PROTEIN 9"/>
    <property type="match status" value="1"/>
</dbReference>
<name>A0A2I4AWU8_AUSLI</name>
<feature type="compositionally biased region" description="Basic and acidic residues" evidence="3">
    <location>
        <begin position="19"/>
        <end position="38"/>
    </location>
</feature>
<protein>
    <submittedName>
        <fullName evidence="5">Nucleolar protein 9</fullName>
    </submittedName>
</protein>
<feature type="compositionally biased region" description="Acidic residues" evidence="3">
    <location>
        <begin position="162"/>
        <end position="173"/>
    </location>
</feature>
<dbReference type="GO" id="GO:0000480">
    <property type="term" value="P:endonucleolytic cleavage in 5'-ETS of tricistronic rRNA transcript (SSU-rRNA, 5.8S rRNA, LSU-rRNA)"/>
    <property type="evidence" value="ECO:0007669"/>
    <property type="project" value="TreeGrafter"/>
</dbReference>
<dbReference type="SMART" id="SM00025">
    <property type="entry name" value="Pumilio"/>
    <property type="match status" value="5"/>
</dbReference>
<dbReference type="CTD" id="161424"/>
<keyword evidence="4" id="KW-1185">Reference proteome</keyword>
<dbReference type="InterPro" id="IPR016024">
    <property type="entry name" value="ARM-type_fold"/>
</dbReference>
<proteinExistence type="predicted"/>
<evidence type="ECO:0000313" key="4">
    <source>
        <dbReference type="Proteomes" id="UP000192220"/>
    </source>
</evidence>
<sequence>MLAKEEKQQKGERSKRRHPGEDGRGEKRKRKDGEERPGAKRGAGKMRLDAMSVGYFRRVGERLGDGFEDDEERGMFVENVLTEVKGRAALVAMDPTGSVTLQRLLQLSSLQQVGAVLLQLGGEAGSGFKAVSCDPCGGHVMEDALRQMSRWNETQTDSAATTEEEEEEQEGSELLEAQVLSLSRAVRGNVADFIRQVHGSHVVRTLLHVLGGCIGPPRTETRPGRKDGSRAPQLTDFEIPTSFWFELKSLTESLMENINLSVTDAVASAVFQTMLTVCHRKRPKLCKQLLKRSTEYLTGHSAAPGVSPLLVFLKDQTSSHLVETIIQLSHKPLLRDLYKNHLRGHLVDLALHPIANFPVQRLTAASAKYKMFLKLFDELVQGVEAILAAGHMGVIVQLAESCAESGEKQQDIMQCLLNAFHCAEPGSRHVSCLPLFMSLVTFEVYYQSEAAGGSTQKEVPLTICYHGSLLVQALAKFKEHSILLSSLRTLSPADLLTLASDPAGSHVLQALITTCSDKGRGKILKRLEGQFVPMACSRLGSRVLEAAWNSATISQRQSIAQELAPCENQLRSNQFARHVWAKFSLSHFVDRKAKWQEIQTGEFKKRKLFSDILD</sequence>
<dbReference type="GO" id="GO:0000056">
    <property type="term" value="P:ribosomal small subunit export from nucleus"/>
    <property type="evidence" value="ECO:0007669"/>
    <property type="project" value="TreeGrafter"/>
</dbReference>
<dbReference type="GeneID" id="106514942"/>
<dbReference type="GO" id="GO:0000472">
    <property type="term" value="P:endonucleolytic cleavage to generate mature 5'-end of SSU-rRNA from (SSU-rRNA, 5.8S rRNA, LSU-rRNA)"/>
    <property type="evidence" value="ECO:0007669"/>
    <property type="project" value="TreeGrafter"/>
</dbReference>
<dbReference type="Pfam" id="PF22493">
    <property type="entry name" value="PUF_NOP9"/>
    <property type="match status" value="1"/>
</dbReference>
<feature type="repeat" description="Pumilio" evidence="2">
    <location>
        <begin position="83"/>
        <end position="119"/>
    </location>
</feature>
<reference evidence="5" key="1">
    <citation type="submission" date="2025-08" db="UniProtKB">
        <authorList>
            <consortium name="RefSeq"/>
        </authorList>
    </citation>
    <scope>IDENTIFICATION</scope>
</reference>
<dbReference type="GO" id="GO:0030686">
    <property type="term" value="C:90S preribosome"/>
    <property type="evidence" value="ECO:0007669"/>
    <property type="project" value="TreeGrafter"/>
</dbReference>
<feature type="repeat" description="Pumilio" evidence="2">
    <location>
        <begin position="489"/>
        <end position="525"/>
    </location>
</feature>
<dbReference type="InterPro" id="IPR040000">
    <property type="entry name" value="NOP9"/>
</dbReference>
<gene>
    <name evidence="5" type="primary">nop9</name>
</gene>
<dbReference type="RefSeq" id="XP_013859950.1">
    <property type="nucleotide sequence ID" value="XM_014004496.1"/>
</dbReference>
<dbReference type="FunCoup" id="A0A2I4AWU8">
    <property type="interactions" value="1511"/>
</dbReference>
<dbReference type="PROSITE" id="PS50302">
    <property type="entry name" value="PUM"/>
    <property type="match status" value="2"/>
</dbReference>
<feature type="region of interest" description="Disordered" evidence="3">
    <location>
        <begin position="152"/>
        <end position="173"/>
    </location>
</feature>
<feature type="compositionally biased region" description="Basic and acidic residues" evidence="3">
    <location>
        <begin position="1"/>
        <end position="12"/>
    </location>
</feature>
<dbReference type="InParanoid" id="A0A2I4AWU8"/>
<dbReference type="InterPro" id="IPR011989">
    <property type="entry name" value="ARM-like"/>
</dbReference>
<evidence type="ECO:0000256" key="1">
    <source>
        <dbReference type="ARBA" id="ARBA00022737"/>
    </source>
</evidence>
<dbReference type="OrthoDB" id="9987665at2759"/>
<dbReference type="GO" id="GO:0030688">
    <property type="term" value="C:preribosome, small subunit precursor"/>
    <property type="evidence" value="ECO:0007669"/>
    <property type="project" value="TreeGrafter"/>
</dbReference>
<dbReference type="GO" id="GO:0005730">
    <property type="term" value="C:nucleolus"/>
    <property type="evidence" value="ECO:0007669"/>
    <property type="project" value="TreeGrafter"/>
</dbReference>
<evidence type="ECO:0000256" key="2">
    <source>
        <dbReference type="PROSITE-ProRule" id="PRU00317"/>
    </source>
</evidence>
<dbReference type="Proteomes" id="UP000192220">
    <property type="component" value="Unplaced"/>
</dbReference>
<accession>A0A2I4AWU8</accession>
<dbReference type="KEGG" id="alim:106514942"/>
<dbReference type="GO" id="GO:0000447">
    <property type="term" value="P:endonucleolytic cleavage in ITS1 to separate SSU-rRNA from 5.8S rRNA and LSU-rRNA from tricistronic rRNA transcript (SSU-rRNA, 5.8S rRNA, LSU-rRNA)"/>
    <property type="evidence" value="ECO:0007669"/>
    <property type="project" value="TreeGrafter"/>
</dbReference>
<dbReference type="STRING" id="52670.A0A2I4AWU8"/>
<evidence type="ECO:0000256" key="3">
    <source>
        <dbReference type="SAM" id="MobiDB-lite"/>
    </source>
</evidence>
<feature type="region of interest" description="Disordered" evidence="3">
    <location>
        <begin position="1"/>
        <end position="44"/>
    </location>
</feature>